<dbReference type="EMBL" id="CCBQ010000037">
    <property type="protein sequence ID" value="CDO94435.1"/>
    <property type="molecule type" value="Genomic_DNA"/>
</dbReference>
<keyword evidence="9" id="KW-1185">Reference proteome</keyword>
<dbReference type="CDD" id="cd00067">
    <property type="entry name" value="GAL4"/>
    <property type="match status" value="1"/>
</dbReference>
<reference evidence="8 9" key="1">
    <citation type="submission" date="2014-03" db="EMBL/GenBank/DDBJ databases">
        <title>The genome of Kluyveromyces dobzhanskii.</title>
        <authorList>
            <person name="Nystedt B."/>
            <person name="Astrom S."/>
        </authorList>
    </citation>
    <scope>NUCLEOTIDE SEQUENCE [LARGE SCALE GENOMIC DNA]</scope>
    <source>
        <strain evidence="8 9">CBS 2104</strain>
    </source>
</reference>
<dbReference type="GO" id="GO:0000981">
    <property type="term" value="F:DNA-binding transcription factor activity, RNA polymerase II-specific"/>
    <property type="evidence" value="ECO:0007669"/>
    <property type="project" value="InterPro"/>
</dbReference>
<dbReference type="PROSITE" id="PS50048">
    <property type="entry name" value="ZN2_CY6_FUNGAL_2"/>
    <property type="match status" value="1"/>
</dbReference>
<dbReference type="PROSITE" id="PS00463">
    <property type="entry name" value="ZN2_CY6_FUNGAL_1"/>
    <property type="match status" value="1"/>
</dbReference>
<keyword evidence="6" id="KW-0539">Nucleus</keyword>
<evidence type="ECO:0000256" key="6">
    <source>
        <dbReference type="ARBA" id="ARBA00023242"/>
    </source>
</evidence>
<comment type="caution">
    <text evidence="8">The sequence shown here is derived from an EMBL/GenBank/DDBJ whole genome shotgun (WGS) entry which is preliminary data.</text>
</comment>
<dbReference type="Proteomes" id="UP000031516">
    <property type="component" value="Unassembled WGS sequence"/>
</dbReference>
<evidence type="ECO:0000256" key="4">
    <source>
        <dbReference type="ARBA" id="ARBA00023125"/>
    </source>
</evidence>
<dbReference type="SMART" id="SM00066">
    <property type="entry name" value="GAL4"/>
    <property type="match status" value="1"/>
</dbReference>
<evidence type="ECO:0000259" key="7">
    <source>
        <dbReference type="PROSITE" id="PS50048"/>
    </source>
</evidence>
<keyword evidence="2" id="KW-0862">Zinc</keyword>
<evidence type="ECO:0000256" key="2">
    <source>
        <dbReference type="ARBA" id="ARBA00022833"/>
    </source>
</evidence>
<name>A0A0A8L5U9_9SACH</name>
<keyword evidence="4" id="KW-0238">DNA-binding</keyword>
<keyword evidence="5" id="KW-0804">Transcription</keyword>
<dbReference type="Pfam" id="PF00172">
    <property type="entry name" value="Zn_clus"/>
    <property type="match status" value="1"/>
</dbReference>
<evidence type="ECO:0000256" key="5">
    <source>
        <dbReference type="ARBA" id="ARBA00023163"/>
    </source>
</evidence>
<evidence type="ECO:0000313" key="8">
    <source>
        <dbReference type="EMBL" id="CDO94435.1"/>
    </source>
</evidence>
<dbReference type="GO" id="GO:0008270">
    <property type="term" value="F:zinc ion binding"/>
    <property type="evidence" value="ECO:0007669"/>
    <property type="project" value="InterPro"/>
</dbReference>
<dbReference type="InterPro" id="IPR001138">
    <property type="entry name" value="Zn2Cys6_DnaBD"/>
</dbReference>
<feature type="domain" description="Zn(2)-C6 fungal-type" evidence="7">
    <location>
        <begin position="21"/>
        <end position="51"/>
    </location>
</feature>
<dbReference type="Gene3D" id="4.10.240.10">
    <property type="entry name" value="Zn(2)-C6 fungal-type DNA-binding domain"/>
    <property type="match status" value="1"/>
</dbReference>
<dbReference type="InterPro" id="IPR050675">
    <property type="entry name" value="OAF3"/>
</dbReference>
<evidence type="ECO:0000313" key="9">
    <source>
        <dbReference type="Proteomes" id="UP000031516"/>
    </source>
</evidence>
<gene>
    <name evidence="8" type="ORF">KLDO_g2699</name>
</gene>
<dbReference type="GO" id="GO:0005634">
    <property type="term" value="C:nucleus"/>
    <property type="evidence" value="ECO:0007669"/>
    <property type="project" value="TreeGrafter"/>
</dbReference>
<dbReference type="AlphaFoldDB" id="A0A0A8L5U9"/>
<accession>A0A0A8L5U9</accession>
<proteinExistence type="predicted"/>
<dbReference type="InterPro" id="IPR036864">
    <property type="entry name" value="Zn2-C6_fun-type_DNA-bd_sf"/>
</dbReference>
<keyword evidence="3" id="KW-0805">Transcription regulation</keyword>
<dbReference type="PANTHER" id="PTHR31069">
    <property type="entry name" value="OLEATE-ACTIVATED TRANSCRIPTION FACTOR 1-RELATED"/>
    <property type="match status" value="1"/>
</dbReference>
<keyword evidence="1" id="KW-0479">Metal-binding</keyword>
<dbReference type="GO" id="GO:0000978">
    <property type="term" value="F:RNA polymerase II cis-regulatory region sequence-specific DNA binding"/>
    <property type="evidence" value="ECO:0007669"/>
    <property type="project" value="TreeGrafter"/>
</dbReference>
<protein>
    <submittedName>
        <fullName evidence="8">WGS project CCBQ000000000 data, contig 00106</fullName>
    </submittedName>
</protein>
<dbReference type="OrthoDB" id="5069333at2759"/>
<sequence length="860" mass="99126">MEATLSTKSSKAKKRFKLSFVCQLCRKSKTKCDLEKPSCGRCLRLDKVCVYDLEHQTLPRKPSKDATIVRLQKELEYWKYFANAKMSERKETYRLKPGIKSDKTSVPFSKCHINLSFFKPQLVYQEFRFSELKPFTNMAQIKLDRFLSTFLGSFFASASKEELLHNVLPYLSYHANNDDPKYIDRVLHLRQNLLMRFSTEAQSNRIQDFTDRLLTGKEVLINYRTSFFVTMFGNVFFQTRIEDFKMPEDPYPAVLEKLLLDANNLLPSKTAILLYKSYFYKRLYHIYPYFDIEMFEKTLDEILVDDPMRTDRMTFDMGVSNFRYKLTNIALLMLVLKVSYGALISVVDTDYNADICDSDFLKQNPIIDQCILFAETCIAKMCIVNGTNEFQISCMLFVWNFFCVGNGDDDSMFGRSTDVVTEMVFTLAMNSGLGRDATQYKQYQLHPSAYLGLQNLRRKLSLNVISTSIFSGMLTGNFPNNIWSNAKNFLNLNGGRDDYIGLVKRSMKEANPLELKMHDVLFKTYKMLVLLMDLEKLVKKGSPGMSITDIHFVSNSITEALSLNFSMDFDFIGGPKTYEIKLANGSTVECDVVDSYHHVKMQLFVRNLLIHLNKTLFLYFEDLCVKGEMDNLFYYKAFLMKTVQQGFELAKLSILILEGGFDKVLVDGFNMEKCKNGTEFVFPTVLYSLLGFGVRLAHAELGLIKNIKSFESTIVDMSALNARLELLTRLRKNTFFAIGRLADAMSASFQYKNFCTFRSLLFIDAVIKLDMSRGLMDMMFYALNPENEVFDKLNSDMKDLLTHTLGINFEKPQEEKDSLERAQFLSVLDERLLLDIKVIVQSLGFSYVDNSNGDDFDTLL</sequence>
<organism evidence="8 9">
    <name type="scientific">Kluyveromyces dobzhanskii CBS 2104</name>
    <dbReference type="NCBI Taxonomy" id="1427455"/>
    <lineage>
        <taxon>Eukaryota</taxon>
        <taxon>Fungi</taxon>
        <taxon>Dikarya</taxon>
        <taxon>Ascomycota</taxon>
        <taxon>Saccharomycotina</taxon>
        <taxon>Saccharomycetes</taxon>
        <taxon>Saccharomycetales</taxon>
        <taxon>Saccharomycetaceae</taxon>
        <taxon>Kluyveromyces</taxon>
    </lineage>
</organism>
<dbReference type="SUPFAM" id="SSF57701">
    <property type="entry name" value="Zn2/Cys6 DNA-binding domain"/>
    <property type="match status" value="1"/>
</dbReference>
<dbReference type="PANTHER" id="PTHR31069:SF29">
    <property type="entry name" value="OLEATE-ACTIVATED TRANSCRIPTION FACTOR 1-RELATED"/>
    <property type="match status" value="1"/>
</dbReference>
<evidence type="ECO:0000256" key="1">
    <source>
        <dbReference type="ARBA" id="ARBA00022723"/>
    </source>
</evidence>
<dbReference type="GO" id="GO:0045944">
    <property type="term" value="P:positive regulation of transcription by RNA polymerase II"/>
    <property type="evidence" value="ECO:0007669"/>
    <property type="project" value="TreeGrafter"/>
</dbReference>
<evidence type="ECO:0000256" key="3">
    <source>
        <dbReference type="ARBA" id="ARBA00023015"/>
    </source>
</evidence>